<keyword evidence="1" id="KW-0175">Coiled coil</keyword>
<dbReference type="VEuPathDB" id="AmoebaDB:DICPUDRAFT_74021"/>
<accession>F0Z6J2</accession>
<protein>
    <submittedName>
        <fullName evidence="2">Uncharacterized protein</fullName>
    </submittedName>
</protein>
<dbReference type="Proteomes" id="UP000001064">
    <property type="component" value="Unassembled WGS sequence"/>
</dbReference>
<dbReference type="InParanoid" id="F0Z6J2"/>
<gene>
    <name evidence="2" type="ORF">DICPUDRAFT_74021</name>
</gene>
<dbReference type="AlphaFoldDB" id="F0Z6J2"/>
<dbReference type="KEGG" id="dpp:DICPUDRAFT_74021"/>
<evidence type="ECO:0000313" key="2">
    <source>
        <dbReference type="EMBL" id="EGC40449.1"/>
    </source>
</evidence>
<reference evidence="3" key="1">
    <citation type="journal article" date="2011" name="Genome Biol.">
        <title>Comparative genomics of the social amoebae Dictyostelium discoideum and Dictyostelium purpureum.</title>
        <authorList>
            <consortium name="US DOE Joint Genome Institute (JGI-PGF)"/>
            <person name="Sucgang R."/>
            <person name="Kuo A."/>
            <person name="Tian X."/>
            <person name="Salerno W."/>
            <person name="Parikh A."/>
            <person name="Feasley C.L."/>
            <person name="Dalin E."/>
            <person name="Tu H."/>
            <person name="Huang E."/>
            <person name="Barry K."/>
            <person name="Lindquist E."/>
            <person name="Shapiro H."/>
            <person name="Bruce D."/>
            <person name="Schmutz J."/>
            <person name="Salamov A."/>
            <person name="Fey P."/>
            <person name="Gaudet P."/>
            <person name="Anjard C."/>
            <person name="Babu M.M."/>
            <person name="Basu S."/>
            <person name="Bushmanova Y."/>
            <person name="van der Wel H."/>
            <person name="Katoh-Kurasawa M."/>
            <person name="Dinh C."/>
            <person name="Coutinho P.M."/>
            <person name="Saito T."/>
            <person name="Elias M."/>
            <person name="Schaap P."/>
            <person name="Kay R.R."/>
            <person name="Henrissat B."/>
            <person name="Eichinger L."/>
            <person name="Rivero F."/>
            <person name="Putnam N.H."/>
            <person name="West C.M."/>
            <person name="Loomis W.F."/>
            <person name="Chisholm R.L."/>
            <person name="Shaulsky G."/>
            <person name="Strassmann J.E."/>
            <person name="Queller D.C."/>
            <person name="Kuspa A."/>
            <person name="Grigoriev I.V."/>
        </authorList>
    </citation>
    <scope>NUCLEOTIDE SEQUENCE [LARGE SCALE GENOMIC DNA]</scope>
    <source>
        <strain evidence="3">QSDP1</strain>
    </source>
</reference>
<feature type="coiled-coil region" evidence="1">
    <location>
        <begin position="86"/>
        <end position="113"/>
    </location>
</feature>
<organism evidence="2 3">
    <name type="scientific">Dictyostelium purpureum</name>
    <name type="common">Slime mold</name>
    <dbReference type="NCBI Taxonomy" id="5786"/>
    <lineage>
        <taxon>Eukaryota</taxon>
        <taxon>Amoebozoa</taxon>
        <taxon>Evosea</taxon>
        <taxon>Eumycetozoa</taxon>
        <taxon>Dictyostelia</taxon>
        <taxon>Dictyosteliales</taxon>
        <taxon>Dictyosteliaceae</taxon>
        <taxon>Dictyostelium</taxon>
    </lineage>
</organism>
<dbReference type="GeneID" id="10503431"/>
<dbReference type="OMA" id="YFFITNG"/>
<dbReference type="EMBL" id="GL870942">
    <property type="protein sequence ID" value="EGC40449.1"/>
    <property type="molecule type" value="Genomic_DNA"/>
</dbReference>
<sequence>MDFLYKINQNSFEGFKEEEFDNENLIIKLASIYFFITNGVGSNNQDEIMLAKSIIGFWERDLGNLDVNKKTEEDISKLPKLLKFKLHNSKNFINNYNEKINEINNKIHQYFNNSTDNSTNIDLNTTFGNWNNNSNNNINNNYLHSLNNDINNKTIDNSNNYSYISQKKTEDYKQNSQYNNQRLYKKNHTNIKMNRTINKGYRNKININKNNSMLNIKIVINNDNKRYSKRSIKKFNRRFVFYDDNC</sequence>
<dbReference type="RefSeq" id="XP_003282996.1">
    <property type="nucleotide sequence ID" value="XM_003282948.1"/>
</dbReference>
<evidence type="ECO:0000313" key="3">
    <source>
        <dbReference type="Proteomes" id="UP000001064"/>
    </source>
</evidence>
<keyword evidence="3" id="KW-1185">Reference proteome</keyword>
<name>F0Z6J2_DICPU</name>
<proteinExistence type="predicted"/>
<evidence type="ECO:0000256" key="1">
    <source>
        <dbReference type="SAM" id="Coils"/>
    </source>
</evidence>